<evidence type="ECO:0000256" key="1">
    <source>
        <dbReference type="SAM" id="Phobius"/>
    </source>
</evidence>
<name>A0A544SY94_9BACI</name>
<proteinExistence type="predicted"/>
<gene>
    <name evidence="2" type="ORF">FG382_17605</name>
</gene>
<dbReference type="RefSeq" id="WP_142540201.1">
    <property type="nucleotide sequence ID" value="NZ_BMIE01000010.1"/>
</dbReference>
<keyword evidence="1" id="KW-0812">Transmembrane</keyword>
<keyword evidence="1" id="KW-1133">Transmembrane helix</keyword>
<feature type="transmembrane region" description="Helical" evidence="1">
    <location>
        <begin position="118"/>
        <end position="138"/>
    </location>
</feature>
<dbReference type="AlphaFoldDB" id="A0A544SY94"/>
<dbReference type="Proteomes" id="UP000317316">
    <property type="component" value="Unassembled WGS sequence"/>
</dbReference>
<accession>A0A544SY94</accession>
<comment type="caution">
    <text evidence="2">The sequence shown here is derived from an EMBL/GenBank/DDBJ whole genome shotgun (WGS) entry which is preliminary data.</text>
</comment>
<dbReference type="EMBL" id="VDGH01000011">
    <property type="protein sequence ID" value="TQR10182.1"/>
    <property type="molecule type" value="Genomic_DNA"/>
</dbReference>
<protein>
    <submittedName>
        <fullName evidence="2">Uncharacterized protein</fullName>
    </submittedName>
</protein>
<reference evidence="2 3" key="1">
    <citation type="submission" date="2019-05" db="EMBL/GenBank/DDBJ databases">
        <title>Psychrobacillus vulpis sp. nov., a new species isolated from feces of a red fox that inhabits in The Tablas de Daimiel Natural Park, Albacete, Spain.</title>
        <authorList>
            <person name="Rodriguez M."/>
            <person name="Reina J.C."/>
            <person name="Bejar V."/>
            <person name="Llamas I."/>
        </authorList>
    </citation>
    <scope>NUCLEOTIDE SEQUENCE [LARGE SCALE GENOMIC DNA]</scope>
    <source>
        <strain evidence="2 3">NEAU-3TGS17</strain>
    </source>
</reference>
<sequence>MRKNWTPYAWKLLWTVGLIVLLMISYNLELKVKNHVATTFHMLPIIWFQFIANFLLGIYLSILFIKEWSVKWNWPLLVCVTLPFLFFACYYPMVISIIENTTSDPNNYSVPFLYPMLQLSFNGIPAIIAGLTLMIGLFSTSPKVINNL</sequence>
<feature type="transmembrane region" description="Helical" evidence="1">
    <location>
        <begin position="76"/>
        <end position="98"/>
    </location>
</feature>
<evidence type="ECO:0000313" key="2">
    <source>
        <dbReference type="EMBL" id="TQR10182.1"/>
    </source>
</evidence>
<feature type="transmembrane region" description="Helical" evidence="1">
    <location>
        <begin position="40"/>
        <end position="64"/>
    </location>
</feature>
<organism evidence="2 3">
    <name type="scientific">Psychrobacillus lasiicapitis</name>
    <dbReference type="NCBI Taxonomy" id="1636719"/>
    <lineage>
        <taxon>Bacteria</taxon>
        <taxon>Bacillati</taxon>
        <taxon>Bacillota</taxon>
        <taxon>Bacilli</taxon>
        <taxon>Bacillales</taxon>
        <taxon>Bacillaceae</taxon>
        <taxon>Psychrobacillus</taxon>
    </lineage>
</organism>
<dbReference type="OrthoDB" id="2455358at2"/>
<keyword evidence="1" id="KW-0472">Membrane</keyword>
<keyword evidence="3" id="KW-1185">Reference proteome</keyword>
<evidence type="ECO:0000313" key="3">
    <source>
        <dbReference type="Proteomes" id="UP000317316"/>
    </source>
</evidence>
<feature type="transmembrane region" description="Helical" evidence="1">
    <location>
        <begin position="12"/>
        <end position="28"/>
    </location>
</feature>